<organism evidence="1 2">
    <name type="scientific">Vibrio marisflavi CECT 7928</name>
    <dbReference type="NCBI Taxonomy" id="634439"/>
    <lineage>
        <taxon>Bacteria</taxon>
        <taxon>Pseudomonadati</taxon>
        <taxon>Pseudomonadota</taxon>
        <taxon>Gammaproteobacteria</taxon>
        <taxon>Vibrionales</taxon>
        <taxon>Vibrionaceae</taxon>
        <taxon>Vibrio</taxon>
    </lineage>
</organism>
<reference evidence="1" key="1">
    <citation type="submission" date="2021-11" db="EMBL/GenBank/DDBJ databases">
        <authorList>
            <person name="Rodrigo-Torres L."/>
            <person name="Arahal R. D."/>
            <person name="Lucena T."/>
        </authorList>
    </citation>
    <scope>NUCLEOTIDE SEQUENCE</scope>
    <source>
        <strain evidence="1">CECT 7928</strain>
    </source>
</reference>
<name>A0ABM9A1G2_9VIBR</name>
<dbReference type="Proteomes" id="UP000838748">
    <property type="component" value="Unassembled WGS sequence"/>
</dbReference>
<evidence type="ECO:0000313" key="1">
    <source>
        <dbReference type="EMBL" id="CAH0537423.1"/>
    </source>
</evidence>
<dbReference type="Pfam" id="PF09938">
    <property type="entry name" value="DUF2170"/>
    <property type="match status" value="1"/>
</dbReference>
<evidence type="ECO:0000313" key="2">
    <source>
        <dbReference type="Proteomes" id="UP000838748"/>
    </source>
</evidence>
<protein>
    <recommendedName>
        <fullName evidence="3">Cytoplasmic protein</fullName>
    </recommendedName>
</protein>
<dbReference type="EMBL" id="CAKLDM010000001">
    <property type="protein sequence ID" value="CAH0537423.1"/>
    <property type="molecule type" value="Genomic_DNA"/>
</dbReference>
<evidence type="ECO:0008006" key="3">
    <source>
        <dbReference type="Google" id="ProtNLM"/>
    </source>
</evidence>
<gene>
    <name evidence="1" type="ORF">VMF7928_01102</name>
</gene>
<dbReference type="RefSeq" id="WP_237360465.1">
    <property type="nucleotide sequence ID" value="NZ_CAKLDM010000001.1"/>
</dbReference>
<comment type="caution">
    <text evidence="1">The sequence shown here is derived from an EMBL/GenBank/DDBJ whole genome shotgun (WGS) entry which is preliminary data.</text>
</comment>
<dbReference type="InterPro" id="IPR019231">
    <property type="entry name" value="DUF2170"/>
</dbReference>
<proteinExistence type="predicted"/>
<sequence>MSLNEINEFLHQNEHDWNIELADGSIVITNSDELSAVLVQSDTQILIESLLFPAHVVANQAEFDNAIMFEQKALPLSSVAKTVVNSEPYYCAFGALSSESIFKNIELEIKVLFQNVKTILNFSTDFLNV</sequence>
<keyword evidence="2" id="KW-1185">Reference proteome</keyword>
<accession>A0ABM9A1G2</accession>